<organism evidence="1 2">
    <name type="scientific">Paenibacillus farraposensis</name>
    <dbReference type="NCBI Taxonomy" id="2807095"/>
    <lineage>
        <taxon>Bacteria</taxon>
        <taxon>Bacillati</taxon>
        <taxon>Bacillota</taxon>
        <taxon>Bacilli</taxon>
        <taxon>Bacillales</taxon>
        <taxon>Paenibacillaceae</taxon>
        <taxon>Paenibacillus</taxon>
    </lineage>
</organism>
<keyword evidence="2" id="KW-1185">Reference proteome</keyword>
<accession>A0ABW4DB95</accession>
<dbReference type="Proteomes" id="UP001597340">
    <property type="component" value="Unassembled WGS sequence"/>
</dbReference>
<evidence type="ECO:0000313" key="1">
    <source>
        <dbReference type="EMBL" id="MFD1461352.1"/>
    </source>
</evidence>
<dbReference type="EMBL" id="JBHTNZ010000007">
    <property type="protein sequence ID" value="MFD1461352.1"/>
    <property type="molecule type" value="Genomic_DNA"/>
</dbReference>
<evidence type="ECO:0000313" key="2">
    <source>
        <dbReference type="Proteomes" id="UP001597340"/>
    </source>
</evidence>
<sequence length="46" mass="4933">MTVFLAGWSERTVVEHQGRGKHAEMLHGAMAEINGRQIAGIVQSGA</sequence>
<name>A0ABW4DB95_9BACL</name>
<reference evidence="2" key="1">
    <citation type="journal article" date="2019" name="Int. J. Syst. Evol. Microbiol.">
        <title>The Global Catalogue of Microorganisms (GCM) 10K type strain sequencing project: providing services to taxonomists for standard genome sequencing and annotation.</title>
        <authorList>
            <consortium name="The Broad Institute Genomics Platform"/>
            <consortium name="The Broad Institute Genome Sequencing Center for Infectious Disease"/>
            <person name="Wu L."/>
            <person name="Ma J."/>
        </authorList>
    </citation>
    <scope>NUCLEOTIDE SEQUENCE [LARGE SCALE GENOMIC DNA]</scope>
    <source>
        <strain evidence="2">CCM 9147</strain>
    </source>
</reference>
<gene>
    <name evidence="1" type="ORF">ACFQ5D_07850</name>
</gene>
<comment type="caution">
    <text evidence="1">The sequence shown here is derived from an EMBL/GenBank/DDBJ whole genome shotgun (WGS) entry which is preliminary data.</text>
</comment>
<protein>
    <submittedName>
        <fullName evidence="1">Uncharacterized protein</fullName>
    </submittedName>
</protein>
<dbReference type="RefSeq" id="WP_229524871.1">
    <property type="nucleotide sequence ID" value="NZ_JAFFQR010000079.1"/>
</dbReference>
<proteinExistence type="predicted"/>